<accession>A0A4U7ASV4</accession>
<dbReference type="Proteomes" id="UP000308133">
    <property type="component" value="Unassembled WGS sequence"/>
</dbReference>
<reference evidence="1 2" key="1">
    <citation type="submission" date="2018-02" db="EMBL/GenBank/DDBJ databases">
        <title>Draft genome sequences of Elsinoe sp., causing black scab on jojoba.</title>
        <authorList>
            <person name="Stodart B."/>
            <person name="Jeffress S."/>
            <person name="Ash G."/>
            <person name="Arun Chinnappa K."/>
        </authorList>
    </citation>
    <scope>NUCLEOTIDE SEQUENCE [LARGE SCALE GENOMIC DNA]</scope>
    <source>
        <strain evidence="1 2">Hillstone_2</strain>
    </source>
</reference>
<protein>
    <submittedName>
        <fullName evidence="1">Uncharacterized protein</fullName>
    </submittedName>
</protein>
<evidence type="ECO:0000313" key="2">
    <source>
        <dbReference type="Proteomes" id="UP000308133"/>
    </source>
</evidence>
<evidence type="ECO:0000313" key="1">
    <source>
        <dbReference type="EMBL" id="TKX19536.1"/>
    </source>
</evidence>
<name>A0A4U7ASV4_9PEZI</name>
<organism evidence="1 2">
    <name type="scientific">Elsinoe australis</name>
    <dbReference type="NCBI Taxonomy" id="40998"/>
    <lineage>
        <taxon>Eukaryota</taxon>
        <taxon>Fungi</taxon>
        <taxon>Dikarya</taxon>
        <taxon>Ascomycota</taxon>
        <taxon>Pezizomycotina</taxon>
        <taxon>Dothideomycetes</taxon>
        <taxon>Dothideomycetidae</taxon>
        <taxon>Myriangiales</taxon>
        <taxon>Elsinoaceae</taxon>
        <taxon>Elsinoe</taxon>
    </lineage>
</organism>
<dbReference type="AlphaFoldDB" id="A0A4U7ASV4"/>
<sequence>MAPNGFPAGQRVQYLTLNHDTVTAWCHLPDDETILLLTPVIPQPQQTSNGNHREKDPFEGLGRMLGSIHNRGMIQHVPYVPRIGLTDVHHNHLDETATVLVVVSEPAGLQGEGRQSSIDSQRAFAQAAMDDYNIIHEGTEPAALVLLYCGRDRFLPPNNIETCLQCEGYTGQDWAAVANKLLKGHEA</sequence>
<comment type="caution">
    <text evidence="1">The sequence shown here is derived from an EMBL/GenBank/DDBJ whole genome shotgun (WGS) entry which is preliminary data.</text>
</comment>
<proteinExistence type="predicted"/>
<gene>
    <name evidence="1" type="ORF">C1H76_8385</name>
</gene>
<dbReference type="EMBL" id="PTQR01000114">
    <property type="protein sequence ID" value="TKX19536.1"/>
    <property type="molecule type" value="Genomic_DNA"/>
</dbReference>